<protein>
    <submittedName>
        <fullName evidence="2">Uncharacterized protein</fullName>
    </submittedName>
</protein>
<accession>A0A2A2JYM0</accession>
<dbReference type="EMBL" id="LIAE01010041">
    <property type="protein sequence ID" value="PAV66733.1"/>
    <property type="molecule type" value="Genomic_DNA"/>
</dbReference>
<dbReference type="AlphaFoldDB" id="A0A2A2JYM0"/>
<organism evidence="2 3">
    <name type="scientific">Diploscapter pachys</name>
    <dbReference type="NCBI Taxonomy" id="2018661"/>
    <lineage>
        <taxon>Eukaryota</taxon>
        <taxon>Metazoa</taxon>
        <taxon>Ecdysozoa</taxon>
        <taxon>Nematoda</taxon>
        <taxon>Chromadorea</taxon>
        <taxon>Rhabditida</taxon>
        <taxon>Rhabditina</taxon>
        <taxon>Rhabditomorpha</taxon>
        <taxon>Rhabditoidea</taxon>
        <taxon>Rhabditidae</taxon>
        <taxon>Diploscapter</taxon>
    </lineage>
</organism>
<gene>
    <name evidence="2" type="ORF">WR25_21739</name>
</gene>
<evidence type="ECO:0000313" key="3">
    <source>
        <dbReference type="Proteomes" id="UP000218231"/>
    </source>
</evidence>
<sequence>MRGAEHLVGQRRHAIVGHILRGARHADRGNDAAAGIADRGGDAADLVFVFLKVERAAAADVTAHARQPQVVIGRVMIGLEMRLPLPLGIVEHQRLAEAGRGHRLAVADAAADLDATAAGNLVEIEGAVMIADAEVHRILRRGGQRLDMVACDLNDVGLLLCEEAEFEQLRPQAIALARREGEEATVDQRAGETVRRAARQAEPAGEFGERDRTIGDGVDQVEPPQQRLAAGGGLCLAGIGWGGLGGGCGHGRALLRRERPASSCHNMGLFARRIGRCRAIKRGISDRSAAKTERVRTMHRGRR</sequence>
<proteinExistence type="predicted"/>
<evidence type="ECO:0000313" key="2">
    <source>
        <dbReference type="EMBL" id="PAV66733.1"/>
    </source>
</evidence>
<dbReference type="Proteomes" id="UP000218231">
    <property type="component" value="Unassembled WGS sequence"/>
</dbReference>
<evidence type="ECO:0000256" key="1">
    <source>
        <dbReference type="SAM" id="MobiDB-lite"/>
    </source>
</evidence>
<keyword evidence="3" id="KW-1185">Reference proteome</keyword>
<reference evidence="2 3" key="1">
    <citation type="journal article" date="2017" name="Curr. Biol.">
        <title>Genome architecture and evolution of a unichromosomal asexual nematode.</title>
        <authorList>
            <person name="Fradin H."/>
            <person name="Zegar C."/>
            <person name="Gutwein M."/>
            <person name="Lucas J."/>
            <person name="Kovtun M."/>
            <person name="Corcoran D."/>
            <person name="Baugh L.R."/>
            <person name="Kiontke K."/>
            <person name="Gunsalus K."/>
            <person name="Fitch D.H."/>
            <person name="Piano F."/>
        </authorList>
    </citation>
    <scope>NUCLEOTIDE SEQUENCE [LARGE SCALE GENOMIC DNA]</scope>
    <source>
        <strain evidence="2">PF1309</strain>
    </source>
</reference>
<name>A0A2A2JYM0_9BILA</name>
<comment type="caution">
    <text evidence="2">The sequence shown here is derived from an EMBL/GenBank/DDBJ whole genome shotgun (WGS) entry which is preliminary data.</text>
</comment>
<feature type="region of interest" description="Disordered" evidence="1">
    <location>
        <begin position="185"/>
        <end position="220"/>
    </location>
</feature>